<proteinExistence type="predicted"/>
<organism evidence="1 2">
    <name type="scientific">Bartonella chomelii</name>
    <dbReference type="NCBI Taxonomy" id="236402"/>
    <lineage>
        <taxon>Bacteria</taxon>
        <taxon>Pseudomonadati</taxon>
        <taxon>Pseudomonadota</taxon>
        <taxon>Alphaproteobacteria</taxon>
        <taxon>Hyphomicrobiales</taxon>
        <taxon>Bartonellaceae</taxon>
        <taxon>Bartonella</taxon>
    </lineage>
</organism>
<dbReference type="Proteomes" id="UP000548119">
    <property type="component" value="Unassembled WGS sequence"/>
</dbReference>
<gene>
    <name evidence="1" type="ORF">GGR10_000369</name>
</gene>
<evidence type="ECO:0000313" key="1">
    <source>
        <dbReference type="EMBL" id="MBA9082546.1"/>
    </source>
</evidence>
<accession>A0ABR6E344</accession>
<comment type="caution">
    <text evidence="1">The sequence shown here is derived from an EMBL/GenBank/DDBJ whole genome shotgun (WGS) entry which is preliminary data.</text>
</comment>
<dbReference type="EMBL" id="JACJIR010000001">
    <property type="protein sequence ID" value="MBA9082546.1"/>
    <property type="molecule type" value="Genomic_DNA"/>
</dbReference>
<keyword evidence="2" id="KW-1185">Reference proteome</keyword>
<name>A0ABR6E344_9HYPH</name>
<evidence type="ECO:0000313" key="2">
    <source>
        <dbReference type="Proteomes" id="UP000548119"/>
    </source>
</evidence>
<protein>
    <submittedName>
        <fullName evidence="1">Uncharacterized protein</fullName>
    </submittedName>
</protein>
<sequence length="32" mass="3853">MSKLCTEEKEIKVNRCEIILSDFKEKRQLVLK</sequence>
<reference evidence="1 2" key="1">
    <citation type="submission" date="2020-08" db="EMBL/GenBank/DDBJ databases">
        <title>Genomic Encyclopedia of Type Strains, Phase IV (KMG-IV): sequencing the most valuable type-strain genomes for metagenomic binning, comparative biology and taxonomic classification.</title>
        <authorList>
            <person name="Goeker M."/>
        </authorList>
    </citation>
    <scope>NUCLEOTIDE SEQUENCE [LARGE SCALE GENOMIC DNA]</scope>
    <source>
        <strain evidence="1 2">DSM 21431</strain>
    </source>
</reference>